<evidence type="ECO:0000313" key="2">
    <source>
        <dbReference type="EMBL" id="MFC6705413.1"/>
    </source>
</evidence>
<protein>
    <submittedName>
        <fullName evidence="2">Uncharacterized protein</fullName>
    </submittedName>
</protein>
<comment type="caution">
    <text evidence="2">The sequence shown here is derived from an EMBL/GenBank/DDBJ whole genome shotgun (WGS) entry which is preliminary data.</text>
</comment>
<name>A0ABW2AF81_9MICO</name>
<organism evidence="2 3">
    <name type="scientific">Flexivirga alba</name>
    <dbReference type="NCBI Taxonomy" id="702742"/>
    <lineage>
        <taxon>Bacteria</taxon>
        <taxon>Bacillati</taxon>
        <taxon>Actinomycetota</taxon>
        <taxon>Actinomycetes</taxon>
        <taxon>Micrococcales</taxon>
        <taxon>Dermacoccaceae</taxon>
        <taxon>Flexivirga</taxon>
    </lineage>
</organism>
<proteinExistence type="predicted"/>
<gene>
    <name evidence="2" type="ORF">ACFQDH_09080</name>
</gene>
<sequence length="55" mass="6070">MTDASNDETEPDDTSDRHPDGWAAWNQDEGDAPKPGKRPMTSAEQQEAGDETRQP</sequence>
<dbReference type="RefSeq" id="WP_382400522.1">
    <property type="nucleotide sequence ID" value="NZ_JBHSWH010000001.1"/>
</dbReference>
<feature type="region of interest" description="Disordered" evidence="1">
    <location>
        <begin position="1"/>
        <end position="55"/>
    </location>
</feature>
<dbReference type="Proteomes" id="UP001596298">
    <property type="component" value="Unassembled WGS sequence"/>
</dbReference>
<accession>A0ABW2AF81</accession>
<reference evidence="3" key="1">
    <citation type="journal article" date="2019" name="Int. J. Syst. Evol. Microbiol.">
        <title>The Global Catalogue of Microorganisms (GCM) 10K type strain sequencing project: providing services to taxonomists for standard genome sequencing and annotation.</title>
        <authorList>
            <consortium name="The Broad Institute Genomics Platform"/>
            <consortium name="The Broad Institute Genome Sequencing Center for Infectious Disease"/>
            <person name="Wu L."/>
            <person name="Ma J."/>
        </authorList>
    </citation>
    <scope>NUCLEOTIDE SEQUENCE [LARGE SCALE GENOMIC DNA]</scope>
    <source>
        <strain evidence="3">CCUG 58127</strain>
    </source>
</reference>
<evidence type="ECO:0000313" key="3">
    <source>
        <dbReference type="Proteomes" id="UP001596298"/>
    </source>
</evidence>
<dbReference type="EMBL" id="JBHSWH010000001">
    <property type="protein sequence ID" value="MFC6705413.1"/>
    <property type="molecule type" value="Genomic_DNA"/>
</dbReference>
<keyword evidence="3" id="KW-1185">Reference proteome</keyword>
<feature type="compositionally biased region" description="Acidic residues" evidence="1">
    <location>
        <begin position="1"/>
        <end position="13"/>
    </location>
</feature>
<evidence type="ECO:0000256" key="1">
    <source>
        <dbReference type="SAM" id="MobiDB-lite"/>
    </source>
</evidence>